<evidence type="ECO:0000313" key="2">
    <source>
        <dbReference type="Proteomes" id="UP001295684"/>
    </source>
</evidence>
<protein>
    <submittedName>
        <fullName evidence="1">Uncharacterized protein</fullName>
    </submittedName>
</protein>
<reference evidence="1" key="1">
    <citation type="submission" date="2023-07" db="EMBL/GenBank/DDBJ databases">
        <authorList>
            <consortium name="AG Swart"/>
            <person name="Singh M."/>
            <person name="Singh A."/>
            <person name="Seah K."/>
            <person name="Emmerich C."/>
        </authorList>
    </citation>
    <scope>NUCLEOTIDE SEQUENCE</scope>
    <source>
        <strain evidence="1">DP1</strain>
    </source>
</reference>
<dbReference type="EMBL" id="CAMPGE010023802">
    <property type="protein sequence ID" value="CAI2381696.1"/>
    <property type="molecule type" value="Genomic_DNA"/>
</dbReference>
<proteinExistence type="predicted"/>
<comment type="caution">
    <text evidence="1">The sequence shown here is derived from an EMBL/GenBank/DDBJ whole genome shotgun (WGS) entry which is preliminary data.</text>
</comment>
<dbReference type="AlphaFoldDB" id="A0AAD2D6U1"/>
<gene>
    <name evidence="1" type="ORF">ECRASSUSDP1_LOCUS23154</name>
</gene>
<evidence type="ECO:0000313" key="1">
    <source>
        <dbReference type="EMBL" id="CAI2381696.1"/>
    </source>
</evidence>
<organism evidence="1 2">
    <name type="scientific">Euplotes crassus</name>
    <dbReference type="NCBI Taxonomy" id="5936"/>
    <lineage>
        <taxon>Eukaryota</taxon>
        <taxon>Sar</taxon>
        <taxon>Alveolata</taxon>
        <taxon>Ciliophora</taxon>
        <taxon>Intramacronucleata</taxon>
        <taxon>Spirotrichea</taxon>
        <taxon>Hypotrichia</taxon>
        <taxon>Euplotida</taxon>
        <taxon>Euplotidae</taxon>
        <taxon>Moneuplotes</taxon>
    </lineage>
</organism>
<dbReference type="Proteomes" id="UP001295684">
    <property type="component" value="Unassembled WGS sequence"/>
</dbReference>
<name>A0AAD2D6U1_EUPCR</name>
<sequence length="58" mass="6784">METMIGTRTLRPYILNNIILCSPSALKTLFPNCSPYLQQIIYHFSLKNFSFNICRRNS</sequence>
<accession>A0AAD2D6U1</accession>
<keyword evidence="2" id="KW-1185">Reference proteome</keyword>